<evidence type="ECO:0000313" key="2">
    <source>
        <dbReference type="EMBL" id="VEJ31001.1"/>
    </source>
</evidence>
<dbReference type="Proteomes" id="UP000270988">
    <property type="component" value="Chromosome"/>
</dbReference>
<dbReference type="InterPro" id="IPR032708">
    <property type="entry name" value="McjB_C"/>
</dbReference>
<proteinExistence type="predicted"/>
<sequence>MENSPYHEDATSPRVSAMRARLAVFVAKGIARLPVNAIVRFLKAFTVLQKTPSREDAYIVDAKVREVSPLCRGERGCLARSISIYLMLSMMRRKVVWTSGFRVKPFLAHAWVTVDGEPINERYDVQGFVAVASTDNKSR</sequence>
<feature type="domain" description="Microcin J25-processing protein McjB C-terminal" evidence="1">
    <location>
        <begin position="37"/>
        <end position="131"/>
    </location>
</feature>
<gene>
    <name evidence="2" type="ORF">NCTC10918_02293</name>
</gene>
<dbReference type="InterPro" id="IPR053521">
    <property type="entry name" value="McjB-like"/>
</dbReference>
<organism evidence="2 3">
    <name type="scientific">Rothia dentocariosa</name>
    <dbReference type="NCBI Taxonomy" id="2047"/>
    <lineage>
        <taxon>Bacteria</taxon>
        <taxon>Bacillati</taxon>
        <taxon>Actinomycetota</taxon>
        <taxon>Actinomycetes</taxon>
        <taxon>Micrococcales</taxon>
        <taxon>Micrococcaceae</taxon>
        <taxon>Rothia</taxon>
    </lineage>
</organism>
<name>A0A3S5BVI2_9MICC</name>
<protein>
    <recommendedName>
        <fullName evidence="1">Microcin J25-processing protein McjB C-terminal domain-containing protein</fullName>
    </recommendedName>
</protein>
<reference evidence="2 3" key="1">
    <citation type="submission" date="2018-12" db="EMBL/GenBank/DDBJ databases">
        <authorList>
            <consortium name="Pathogen Informatics"/>
        </authorList>
    </citation>
    <scope>NUCLEOTIDE SEQUENCE [LARGE SCALE GENOMIC DNA]</scope>
    <source>
        <strain evidence="2 3">NCTC10918</strain>
    </source>
</reference>
<accession>A0A3S5BVI2</accession>
<evidence type="ECO:0000313" key="3">
    <source>
        <dbReference type="Proteomes" id="UP000270988"/>
    </source>
</evidence>
<evidence type="ECO:0000259" key="1">
    <source>
        <dbReference type="Pfam" id="PF13471"/>
    </source>
</evidence>
<dbReference type="EMBL" id="LR134521">
    <property type="protein sequence ID" value="VEJ31001.1"/>
    <property type="molecule type" value="Genomic_DNA"/>
</dbReference>
<dbReference type="NCBIfam" id="NF033537">
    <property type="entry name" value="lasso_biosyn_B2"/>
    <property type="match status" value="1"/>
</dbReference>
<dbReference type="AlphaFoldDB" id="A0A3S5BVI2"/>
<dbReference type="Pfam" id="PF13471">
    <property type="entry name" value="Transglut_core3"/>
    <property type="match status" value="1"/>
</dbReference>